<proteinExistence type="predicted"/>
<reference evidence="1 2" key="1">
    <citation type="submission" date="2014-12" db="EMBL/GenBank/DDBJ databases">
        <title>Draft genome sequences of 10 type strains of Lactococcus.</title>
        <authorList>
            <person name="Sun Z."/>
            <person name="Zhong Z."/>
            <person name="Liu W."/>
            <person name="Zhang W."/>
            <person name="Zhang H."/>
        </authorList>
    </citation>
    <scope>NUCLEOTIDE SEQUENCE [LARGE SCALE GENOMIC DNA]</scope>
    <source>
        <strain evidence="1 2">DSM 6634</strain>
    </source>
</reference>
<dbReference type="Proteomes" id="UP000218282">
    <property type="component" value="Unassembled WGS sequence"/>
</dbReference>
<protein>
    <submittedName>
        <fullName evidence="1">Uncharacterized protein</fullName>
    </submittedName>
</protein>
<keyword evidence="2" id="KW-1185">Reference proteome</keyword>
<comment type="caution">
    <text evidence="1">The sequence shown here is derived from an EMBL/GenBank/DDBJ whole genome shotgun (WGS) entry which is preliminary data.</text>
</comment>
<accession>A0A2A5RXC4</accession>
<dbReference type="AlphaFoldDB" id="A0A2A5RXC4"/>
<gene>
    <name evidence="1" type="ORF">RU86_GL000573</name>
</gene>
<sequence length="38" mass="4170">MGDMAENMGNRICFSPDIVPIYTKGCSLDAKNHLVQLS</sequence>
<name>A0A2A5RXC4_9LACT</name>
<evidence type="ECO:0000313" key="2">
    <source>
        <dbReference type="Proteomes" id="UP000218282"/>
    </source>
</evidence>
<evidence type="ECO:0000313" key="1">
    <source>
        <dbReference type="EMBL" id="PCS05818.1"/>
    </source>
</evidence>
<dbReference type="EMBL" id="JXJW01000014">
    <property type="protein sequence ID" value="PCS05818.1"/>
    <property type="molecule type" value="Genomic_DNA"/>
</dbReference>
<organism evidence="1 2">
    <name type="scientific">Pseudolactococcus piscium</name>
    <dbReference type="NCBI Taxonomy" id="1364"/>
    <lineage>
        <taxon>Bacteria</taxon>
        <taxon>Bacillati</taxon>
        <taxon>Bacillota</taxon>
        <taxon>Bacilli</taxon>
        <taxon>Lactobacillales</taxon>
        <taxon>Streptococcaceae</taxon>
        <taxon>Pseudolactococcus</taxon>
    </lineage>
</organism>